<sequence>MDQYPIPLPKSPVRDWSQLPLDPLSSIFMKLGAIEILMSAGHPELWRFVDMTRHKLVFLKNVGTMCAMAKVAIDRSGGRMESFWAQQFVTSELLDYIASRYEKCPLLEEIECSYHARPAEFYGYVGNVRPQLKRLRIHVEKGYDSDEIEREMEEERRQQLGSDEEDEDEESEEESFEAWKARKNKDAFAIAESLHELRLLQMAGNSLTNKGLYAILDGCPHLECLDISSCSNLPLDNKLRARCARLKHVWLPGQLNRVRCPDLHVIREHEGEDYSNIVRSLSEDEDMHLCAEEETDDGSYGGNYWQDYSSSPPSSPDASSGPDELSKVTCDDTRFYTDIHEYYSL</sequence>
<protein>
    <recommendedName>
        <fullName evidence="5">F-box domain-containing protein</fullName>
    </recommendedName>
</protein>
<keyword evidence="4" id="KW-1185">Reference proteome</keyword>
<reference evidence="3" key="3">
    <citation type="submission" date="2018-08" db="UniProtKB">
        <authorList>
            <consortium name="EnsemblPlants"/>
        </authorList>
    </citation>
    <scope>IDENTIFICATION</scope>
    <source>
        <strain evidence="3">Yugu1</strain>
    </source>
</reference>
<dbReference type="AlphaFoldDB" id="K3YMA2"/>
<dbReference type="EMBL" id="AGNK02003515">
    <property type="status" value="NOT_ANNOTATED_CDS"/>
    <property type="molecule type" value="Genomic_DNA"/>
</dbReference>
<dbReference type="Gramene" id="KQL00501">
    <property type="protein sequence ID" value="KQL00501"/>
    <property type="gene ID" value="SETIT_015381mg"/>
</dbReference>
<dbReference type="Gene3D" id="3.80.10.10">
    <property type="entry name" value="Ribonuclease Inhibitor"/>
    <property type="match status" value="1"/>
</dbReference>
<organism evidence="3 4">
    <name type="scientific">Setaria italica</name>
    <name type="common">Foxtail millet</name>
    <name type="synonym">Panicum italicum</name>
    <dbReference type="NCBI Taxonomy" id="4555"/>
    <lineage>
        <taxon>Eukaryota</taxon>
        <taxon>Viridiplantae</taxon>
        <taxon>Streptophyta</taxon>
        <taxon>Embryophyta</taxon>
        <taxon>Tracheophyta</taxon>
        <taxon>Spermatophyta</taxon>
        <taxon>Magnoliopsida</taxon>
        <taxon>Liliopsida</taxon>
        <taxon>Poales</taxon>
        <taxon>Poaceae</taxon>
        <taxon>PACMAD clade</taxon>
        <taxon>Panicoideae</taxon>
        <taxon>Panicodae</taxon>
        <taxon>Paniceae</taxon>
        <taxon>Cenchrinae</taxon>
        <taxon>Setaria</taxon>
    </lineage>
</organism>
<name>K3YMA2_SETIT</name>
<evidence type="ECO:0000313" key="2">
    <source>
        <dbReference type="EMBL" id="RCV29714.1"/>
    </source>
</evidence>
<feature type="region of interest" description="Disordered" evidence="1">
    <location>
        <begin position="146"/>
        <end position="176"/>
    </location>
</feature>
<proteinExistence type="predicted"/>
<reference evidence="2" key="2">
    <citation type="submission" date="2015-07" db="EMBL/GenBank/DDBJ databases">
        <authorList>
            <person name="Noorani M."/>
        </authorList>
    </citation>
    <scope>NUCLEOTIDE SEQUENCE</scope>
    <source>
        <strain evidence="2">Yugu1</strain>
    </source>
</reference>
<gene>
    <name evidence="2" type="ORF">SETIT_6G034400v2</name>
</gene>
<dbReference type="Proteomes" id="UP000004995">
    <property type="component" value="Unassembled WGS sequence"/>
</dbReference>
<dbReference type="SUPFAM" id="SSF52047">
    <property type="entry name" value="RNI-like"/>
    <property type="match status" value="1"/>
</dbReference>
<dbReference type="PANTHER" id="PTHR38926:SF77">
    <property type="entry name" value="OS08G0195000 PROTEIN"/>
    <property type="match status" value="1"/>
</dbReference>
<accession>K3YMA2</accession>
<reference evidence="2 4" key="1">
    <citation type="journal article" date="2012" name="Nat. Biotechnol.">
        <title>Reference genome sequence of the model plant Setaria.</title>
        <authorList>
            <person name="Bennetzen J.L."/>
            <person name="Schmutz J."/>
            <person name="Wang H."/>
            <person name="Percifield R."/>
            <person name="Hawkins J."/>
            <person name="Pontaroli A.C."/>
            <person name="Estep M."/>
            <person name="Feng L."/>
            <person name="Vaughn J.N."/>
            <person name="Grimwood J."/>
            <person name="Jenkins J."/>
            <person name="Barry K."/>
            <person name="Lindquist E."/>
            <person name="Hellsten U."/>
            <person name="Deshpande S."/>
            <person name="Wang X."/>
            <person name="Wu X."/>
            <person name="Mitros T."/>
            <person name="Triplett J."/>
            <person name="Yang X."/>
            <person name="Ye C.Y."/>
            <person name="Mauro-Herrera M."/>
            <person name="Wang L."/>
            <person name="Li P."/>
            <person name="Sharma M."/>
            <person name="Sharma R."/>
            <person name="Ronald P.C."/>
            <person name="Panaud O."/>
            <person name="Kellogg E.A."/>
            <person name="Brutnell T.P."/>
            <person name="Doust A.N."/>
            <person name="Tuskan G.A."/>
            <person name="Rokhsar D."/>
            <person name="Devos K.M."/>
        </authorList>
    </citation>
    <scope>NUCLEOTIDE SEQUENCE [LARGE SCALE GENOMIC DNA]</scope>
    <source>
        <strain evidence="4">cv. Yugu1</strain>
        <strain evidence="2">Yugu1</strain>
    </source>
</reference>
<evidence type="ECO:0000256" key="1">
    <source>
        <dbReference type="SAM" id="MobiDB-lite"/>
    </source>
</evidence>
<dbReference type="eggNOG" id="KOG1947">
    <property type="taxonomic scope" value="Eukaryota"/>
</dbReference>
<evidence type="ECO:0008006" key="5">
    <source>
        <dbReference type="Google" id="ProtNLM"/>
    </source>
</evidence>
<evidence type="ECO:0000313" key="3">
    <source>
        <dbReference type="EnsemblPlants" id="KQL00501"/>
    </source>
</evidence>
<dbReference type="OrthoDB" id="2095648at2759"/>
<dbReference type="EMBL" id="CM003533">
    <property type="protein sequence ID" value="RCV29714.1"/>
    <property type="molecule type" value="Genomic_DNA"/>
</dbReference>
<dbReference type="OMA" id="CAYFWHM"/>
<feature type="region of interest" description="Disordered" evidence="1">
    <location>
        <begin position="294"/>
        <end position="326"/>
    </location>
</feature>
<dbReference type="PANTHER" id="PTHR38926">
    <property type="entry name" value="F-BOX DOMAIN CONTAINING PROTEIN, EXPRESSED"/>
    <property type="match status" value="1"/>
</dbReference>
<dbReference type="InterPro" id="IPR032675">
    <property type="entry name" value="LRR_dom_sf"/>
</dbReference>
<feature type="compositionally biased region" description="Low complexity" evidence="1">
    <location>
        <begin position="309"/>
        <end position="322"/>
    </location>
</feature>
<dbReference type="HOGENOM" id="CLU_044915_4_0_1"/>
<feature type="compositionally biased region" description="Acidic residues" evidence="1">
    <location>
        <begin position="162"/>
        <end position="176"/>
    </location>
</feature>
<dbReference type="STRING" id="4555.K3YMA2"/>
<evidence type="ECO:0000313" key="4">
    <source>
        <dbReference type="Proteomes" id="UP000004995"/>
    </source>
</evidence>
<dbReference type="EnsemblPlants" id="KQL00501">
    <property type="protein sequence ID" value="KQL00501"/>
    <property type="gene ID" value="SETIT_015381mg"/>
</dbReference>